<sequence length="446" mass="50251">MGNKWNYLPFTEAVEVNPSVPLQRGKIYPFVDMKAVESSSRGASESEFREFKSGGARFMPFDTLMARITPCLENGKIARYIPSEGVDGPAFGSTEFIVIRGREGITDNDYAYYLTKWEEFRQFAISQMTGSSGRQRVPADSLAKFLAPVPESLSEQRAIAHILGTLDDKIELNRKMNETLEAMAQALFKSWFIDFDPVVVNALRAGNPVPEKFAQRAAHYRDNPERLSLPADTLRQFPDRFQDSELGPIPEGWNLSTIGAEFDLTMGQSPPGTTYNENGNGMPFFQGRRDFGFRYPSLRVYCTSPTRIANEDDTLVSVRAPVGDINMAYETCCIGRGVAAVRHKSGSRSYTYYAMQFLRERFKRFEAEGTVFGSINKKQFQSLSSMKVTPDIITIFENLAYPIDENIRTNEDEMQTLAKLRDTLLPKLISGELRVPDAEKLLEDAL</sequence>
<dbReference type="GO" id="GO:0003677">
    <property type="term" value="F:DNA binding"/>
    <property type="evidence" value="ECO:0007669"/>
    <property type="project" value="UniProtKB-KW"/>
</dbReference>
<reference evidence="6" key="1">
    <citation type="journal article" date="2024" name="Int. J. Syst. Evol. Microbiol.">
        <title>Methylomarinovum tepidoasis sp. nov., a moderately thermophilic methanotroph of the family Methylothermaceae isolated from a deep-sea hydrothermal field.</title>
        <authorList>
            <person name="Hirayama H."/>
            <person name="Takaki Y."/>
            <person name="Abe M."/>
            <person name="Miyazaki M."/>
            <person name="Uematsu K."/>
            <person name="Matsui Y."/>
            <person name="Takai K."/>
        </authorList>
    </citation>
    <scope>NUCLEOTIDE SEQUENCE [LARGE SCALE GENOMIC DNA]</scope>
    <source>
        <strain evidence="6">IT-9</strain>
    </source>
</reference>
<dbReference type="PANTHER" id="PTHR30408:SF12">
    <property type="entry name" value="TYPE I RESTRICTION ENZYME MJAVIII SPECIFICITY SUBUNIT"/>
    <property type="match status" value="1"/>
</dbReference>
<keyword evidence="6" id="KW-1185">Reference proteome</keyword>
<dbReference type="GO" id="GO:0009035">
    <property type="term" value="F:type I site-specific deoxyribonuclease activity"/>
    <property type="evidence" value="ECO:0007669"/>
    <property type="project" value="UniProtKB-EC"/>
</dbReference>
<evidence type="ECO:0000313" key="5">
    <source>
        <dbReference type="EMBL" id="BCX80588.1"/>
    </source>
</evidence>
<organism evidence="5 6">
    <name type="scientific">Methylomarinovum caldicuralii</name>
    <dbReference type="NCBI Taxonomy" id="438856"/>
    <lineage>
        <taxon>Bacteria</taxon>
        <taxon>Pseudomonadati</taxon>
        <taxon>Pseudomonadota</taxon>
        <taxon>Gammaproteobacteria</taxon>
        <taxon>Methylococcales</taxon>
        <taxon>Methylothermaceae</taxon>
        <taxon>Methylomarinovum</taxon>
    </lineage>
</organism>
<dbReference type="InterPro" id="IPR052021">
    <property type="entry name" value="Type-I_RS_S_subunit"/>
</dbReference>
<evidence type="ECO:0000256" key="1">
    <source>
        <dbReference type="ARBA" id="ARBA00010923"/>
    </source>
</evidence>
<keyword evidence="3" id="KW-0238">DNA-binding</keyword>
<evidence type="ECO:0000259" key="4">
    <source>
        <dbReference type="Pfam" id="PF01420"/>
    </source>
</evidence>
<dbReference type="CDD" id="cd17260">
    <property type="entry name" value="RMtype1_S_EcoEI-TRD1-CR1_like"/>
    <property type="match status" value="1"/>
</dbReference>
<feature type="domain" description="Type I restriction modification DNA specificity" evidence="4">
    <location>
        <begin position="87"/>
        <end position="181"/>
    </location>
</feature>
<dbReference type="InterPro" id="IPR000055">
    <property type="entry name" value="Restrct_endonuc_typeI_TRD"/>
</dbReference>
<evidence type="ECO:0000313" key="6">
    <source>
        <dbReference type="Proteomes" id="UP001321825"/>
    </source>
</evidence>
<keyword evidence="2" id="KW-0680">Restriction system</keyword>
<gene>
    <name evidence="5" type="ORF">MIT9_P0162</name>
</gene>
<keyword evidence="5" id="KW-0378">Hydrolase</keyword>
<dbReference type="Proteomes" id="UP001321825">
    <property type="component" value="Chromosome"/>
</dbReference>
<accession>A0AAU9CL72</accession>
<dbReference type="AlphaFoldDB" id="A0AAU9CL72"/>
<protein>
    <submittedName>
        <fullName evidence="5">Type I restriction enzyme, S subunit</fullName>
        <ecNumber evidence="5">3.1.21.3</ecNumber>
    </submittedName>
</protein>
<dbReference type="SUPFAM" id="SSF116734">
    <property type="entry name" value="DNA methylase specificity domain"/>
    <property type="match status" value="2"/>
</dbReference>
<comment type="similarity">
    <text evidence="1">Belongs to the type-I restriction system S methylase family.</text>
</comment>
<dbReference type="Gene3D" id="3.90.220.20">
    <property type="entry name" value="DNA methylase specificity domains"/>
    <property type="match status" value="2"/>
</dbReference>
<dbReference type="CDD" id="cd17495">
    <property type="entry name" value="RMtype1_S_Cep9333ORF4827P-TRD2-CR2_like"/>
    <property type="match status" value="1"/>
</dbReference>
<name>A0AAU9CL72_9GAMM</name>
<dbReference type="KEGG" id="mcau:MIT9_P0162"/>
<dbReference type="PANTHER" id="PTHR30408">
    <property type="entry name" value="TYPE-1 RESTRICTION ENZYME ECOKI SPECIFICITY PROTEIN"/>
    <property type="match status" value="1"/>
</dbReference>
<dbReference type="Pfam" id="PF01420">
    <property type="entry name" value="Methylase_S"/>
    <property type="match status" value="1"/>
</dbReference>
<dbReference type="GO" id="GO:0009307">
    <property type="term" value="P:DNA restriction-modification system"/>
    <property type="evidence" value="ECO:0007669"/>
    <property type="project" value="UniProtKB-KW"/>
</dbReference>
<dbReference type="REBASE" id="679347">
    <property type="entry name" value="S.McaIT9ORF161P"/>
</dbReference>
<proteinExistence type="inferred from homology"/>
<dbReference type="EC" id="3.1.21.3" evidence="5"/>
<dbReference type="InterPro" id="IPR044946">
    <property type="entry name" value="Restrct_endonuc_typeI_TRD_sf"/>
</dbReference>
<evidence type="ECO:0000256" key="2">
    <source>
        <dbReference type="ARBA" id="ARBA00022747"/>
    </source>
</evidence>
<evidence type="ECO:0000256" key="3">
    <source>
        <dbReference type="ARBA" id="ARBA00023125"/>
    </source>
</evidence>
<dbReference type="EMBL" id="AP024714">
    <property type="protein sequence ID" value="BCX80588.1"/>
    <property type="molecule type" value="Genomic_DNA"/>
</dbReference>